<organism evidence="8">
    <name type="scientific">Dichomitus squalens</name>
    <dbReference type="NCBI Taxonomy" id="114155"/>
    <lineage>
        <taxon>Eukaryota</taxon>
        <taxon>Fungi</taxon>
        <taxon>Dikarya</taxon>
        <taxon>Basidiomycota</taxon>
        <taxon>Agaricomycotina</taxon>
        <taxon>Agaricomycetes</taxon>
        <taxon>Polyporales</taxon>
        <taxon>Polyporaceae</taxon>
        <taxon>Dichomitus</taxon>
    </lineage>
</organism>
<feature type="compositionally biased region" description="Basic and acidic residues" evidence="5">
    <location>
        <begin position="430"/>
        <end position="443"/>
    </location>
</feature>
<gene>
    <name evidence="8" type="ORF">BD311DRAFT_431064</name>
</gene>
<evidence type="ECO:0000256" key="1">
    <source>
        <dbReference type="ARBA" id="ARBA00022723"/>
    </source>
</evidence>
<keyword evidence="1" id="KW-0479">Metal-binding</keyword>
<evidence type="ECO:0000256" key="4">
    <source>
        <dbReference type="PROSITE-ProRule" id="PRU00322"/>
    </source>
</evidence>
<dbReference type="Proteomes" id="UP000292957">
    <property type="component" value="Unassembled WGS sequence"/>
</dbReference>
<dbReference type="SMART" id="SM00547">
    <property type="entry name" value="ZnF_RBZ"/>
    <property type="match status" value="1"/>
</dbReference>
<evidence type="ECO:0000313" key="8">
    <source>
        <dbReference type="EMBL" id="TBU33309.1"/>
    </source>
</evidence>
<dbReference type="SUPFAM" id="SSF90209">
    <property type="entry name" value="Ran binding protein zinc finger-like"/>
    <property type="match status" value="1"/>
</dbReference>
<dbReference type="GO" id="GO:0008270">
    <property type="term" value="F:zinc ion binding"/>
    <property type="evidence" value="ECO:0007669"/>
    <property type="project" value="UniProtKB-KW"/>
</dbReference>
<dbReference type="PROSITE" id="PS51397">
    <property type="entry name" value="WLM"/>
    <property type="match status" value="1"/>
</dbReference>
<feature type="domain" description="RanBP2-type" evidence="6">
    <location>
        <begin position="530"/>
        <end position="559"/>
    </location>
</feature>
<dbReference type="InterPro" id="IPR053000">
    <property type="entry name" value="WSS1-like_metalloprotease"/>
</dbReference>
<feature type="region of interest" description="Disordered" evidence="5">
    <location>
        <begin position="14"/>
        <end position="43"/>
    </location>
</feature>
<name>A0A4Q9MYW8_9APHY</name>
<dbReference type="Gene3D" id="3.30.2010.10">
    <property type="entry name" value="Metalloproteases ('zincins'), catalytic domain"/>
    <property type="match status" value="1"/>
</dbReference>
<evidence type="ECO:0000256" key="3">
    <source>
        <dbReference type="ARBA" id="ARBA00022833"/>
    </source>
</evidence>
<evidence type="ECO:0000259" key="6">
    <source>
        <dbReference type="PROSITE" id="PS50199"/>
    </source>
</evidence>
<feature type="region of interest" description="Disordered" evidence="5">
    <location>
        <begin position="405"/>
        <end position="458"/>
    </location>
</feature>
<dbReference type="Pfam" id="PF08325">
    <property type="entry name" value="WLM"/>
    <property type="match status" value="1"/>
</dbReference>
<reference evidence="8" key="1">
    <citation type="submission" date="2019-01" db="EMBL/GenBank/DDBJ databases">
        <title>Draft genome sequences of three monokaryotic isolates of the white-rot basidiomycete fungus Dichomitus squalens.</title>
        <authorList>
            <consortium name="DOE Joint Genome Institute"/>
            <person name="Lopez S.C."/>
            <person name="Andreopoulos B."/>
            <person name="Pangilinan J."/>
            <person name="Lipzen A."/>
            <person name="Riley R."/>
            <person name="Ahrendt S."/>
            <person name="Ng V."/>
            <person name="Barry K."/>
            <person name="Daum C."/>
            <person name="Grigoriev I.V."/>
            <person name="Hilden K.S."/>
            <person name="Makela M.R."/>
            <person name="de Vries R.P."/>
        </authorList>
    </citation>
    <scope>NUCLEOTIDE SEQUENCE [LARGE SCALE GENOMIC DNA]</scope>
    <source>
        <strain evidence="8">OM18370.1</strain>
    </source>
</reference>
<protein>
    <submittedName>
        <fullName evidence="8">WLM-domain-containing protein</fullName>
    </submittedName>
</protein>
<keyword evidence="2 4" id="KW-0863">Zinc-finger</keyword>
<feature type="compositionally biased region" description="Polar residues" evidence="5">
    <location>
        <begin position="24"/>
        <end position="33"/>
    </location>
</feature>
<feature type="compositionally biased region" description="Basic and acidic residues" evidence="5">
    <location>
        <begin position="352"/>
        <end position="368"/>
    </location>
</feature>
<dbReference type="GO" id="GO:0008237">
    <property type="term" value="F:metallopeptidase activity"/>
    <property type="evidence" value="ECO:0007669"/>
    <property type="project" value="TreeGrafter"/>
</dbReference>
<dbReference type="AlphaFoldDB" id="A0A4Q9MYW8"/>
<keyword evidence="3" id="KW-0862">Zinc</keyword>
<feature type="compositionally biased region" description="Basic residues" evidence="5">
    <location>
        <begin position="263"/>
        <end position="274"/>
    </location>
</feature>
<feature type="compositionally biased region" description="Polar residues" evidence="5">
    <location>
        <begin position="447"/>
        <end position="456"/>
    </location>
</feature>
<evidence type="ECO:0000256" key="5">
    <source>
        <dbReference type="SAM" id="MobiDB-lite"/>
    </source>
</evidence>
<feature type="region of interest" description="Disordered" evidence="5">
    <location>
        <begin position="471"/>
        <end position="529"/>
    </location>
</feature>
<dbReference type="PROSITE" id="PS50199">
    <property type="entry name" value="ZF_RANBP2_2"/>
    <property type="match status" value="1"/>
</dbReference>
<evidence type="ECO:0000256" key="2">
    <source>
        <dbReference type="ARBA" id="ARBA00022771"/>
    </source>
</evidence>
<dbReference type="InterPro" id="IPR013536">
    <property type="entry name" value="WLM_dom"/>
</dbReference>
<dbReference type="InterPro" id="IPR036443">
    <property type="entry name" value="Znf_RanBP2_sf"/>
</dbReference>
<dbReference type="Gene3D" id="2.30.30.380">
    <property type="entry name" value="Zn-finger domain of Sec23/24"/>
    <property type="match status" value="1"/>
</dbReference>
<dbReference type="EMBL" id="ML143391">
    <property type="protein sequence ID" value="TBU33309.1"/>
    <property type="molecule type" value="Genomic_DNA"/>
</dbReference>
<feature type="domain" description="WLM" evidence="7">
    <location>
        <begin position="72"/>
        <end position="323"/>
    </location>
</feature>
<feature type="region of interest" description="Disordered" evidence="5">
    <location>
        <begin position="324"/>
        <end position="368"/>
    </location>
</feature>
<sequence length="567" mass="62323">MYLTKANLRAMIAEHTDANRGTPGASSPVSRPQSLPHDVNRDAPRDARHRQLLCSTCYSLLLPTMVHVRLNEKEKNPNPHINFITPLKMADTQAEEQAKQLLRALAAQVRPIMKAEGFVINSFEEYEHNKVFAGRNWNNGETVELVLRGAHGGFLPTSWLLSTLCHELAHIKHMNHGPAFQALWAKLRADVRRLQSEGYYGDGFWSSGTRLADFARMGGQGLDSDDLPEYMCGGAQSRARPASRKRRRSQPAGPSNRTGAQTAKKRKPGTRVRAKGAFSGTGRALNDDIEDEELKKTGTGFRKQARSKRARDERALAAERRLLALQGHTKEPSGDEDENEEDSDYEAAPETDQERRRAMLESTEKSDLEDLKTWQRDYSSDFIFLPVALGSGSVYGPTLSSTRFLSRSRTKDKGGGTAASSATPTVGKRSGKEDTLVIRHSDKNPAGTGTRSSGSAVRSIAKQRKLAYGGLVQQENGTRTKESLEIASSDDNRLASYTSSNPLADVPRRTSTHTEPPSFHSTTSALTSSAQPNWPCHVCTLLNEPGHLACFACATPRGESTWVGNTE</sequence>
<feature type="region of interest" description="Disordered" evidence="5">
    <location>
        <begin position="225"/>
        <end position="284"/>
    </location>
</feature>
<accession>A0A4Q9MYW8</accession>
<dbReference type="PROSITE" id="PS01358">
    <property type="entry name" value="ZF_RANBP2_1"/>
    <property type="match status" value="1"/>
</dbReference>
<feature type="compositionally biased region" description="Basic and acidic residues" evidence="5">
    <location>
        <begin position="324"/>
        <end position="333"/>
    </location>
</feature>
<dbReference type="InterPro" id="IPR001876">
    <property type="entry name" value="Znf_RanBP2"/>
</dbReference>
<dbReference type="PANTHER" id="PTHR46622:SF1">
    <property type="entry name" value="DNA-DEPENDENT METALLOPROTEASE WSS1"/>
    <property type="match status" value="1"/>
</dbReference>
<dbReference type="GO" id="GO:0006281">
    <property type="term" value="P:DNA repair"/>
    <property type="evidence" value="ECO:0007669"/>
    <property type="project" value="TreeGrafter"/>
</dbReference>
<dbReference type="OrthoDB" id="447842at2759"/>
<evidence type="ECO:0000259" key="7">
    <source>
        <dbReference type="PROSITE" id="PS51397"/>
    </source>
</evidence>
<dbReference type="PANTHER" id="PTHR46622">
    <property type="entry name" value="DNA-DEPENDENT METALLOPROTEASE WSS1"/>
    <property type="match status" value="1"/>
</dbReference>
<feature type="compositionally biased region" description="Acidic residues" evidence="5">
    <location>
        <begin position="334"/>
        <end position="351"/>
    </location>
</feature>
<feature type="compositionally biased region" description="Polar residues" evidence="5">
    <location>
        <begin position="513"/>
        <end position="529"/>
    </location>
</feature>
<dbReference type="GO" id="GO:0005634">
    <property type="term" value="C:nucleus"/>
    <property type="evidence" value="ECO:0007669"/>
    <property type="project" value="TreeGrafter"/>
</dbReference>
<proteinExistence type="predicted"/>